<evidence type="ECO:0000256" key="5">
    <source>
        <dbReference type="ARBA" id="ARBA00022679"/>
    </source>
</evidence>
<evidence type="ECO:0000313" key="11">
    <source>
        <dbReference type="EMBL" id="ABK80600.1"/>
    </source>
</evidence>
<keyword evidence="6" id="KW-0479">Metal-binding</keyword>
<dbReference type="InterPro" id="IPR003374">
    <property type="entry name" value="ApbE-like_sf"/>
</dbReference>
<evidence type="ECO:0000256" key="10">
    <source>
        <dbReference type="ARBA" id="ARBA00048540"/>
    </source>
</evidence>
<dbReference type="PANTHER" id="PTHR30040">
    <property type="entry name" value="THIAMINE BIOSYNTHESIS LIPOPROTEIN APBE"/>
    <property type="match status" value="1"/>
</dbReference>
<evidence type="ECO:0000256" key="1">
    <source>
        <dbReference type="ARBA" id="ARBA00001946"/>
    </source>
</evidence>
<accession>A4GJ07</accession>
<dbReference type="Gene3D" id="3.10.520.10">
    <property type="entry name" value="ApbE-like domains"/>
    <property type="match status" value="1"/>
</dbReference>
<evidence type="ECO:0000256" key="9">
    <source>
        <dbReference type="ARBA" id="ARBA00031306"/>
    </source>
</evidence>
<dbReference type="GO" id="GO:0016740">
    <property type="term" value="F:transferase activity"/>
    <property type="evidence" value="ECO:0007669"/>
    <property type="project" value="UniProtKB-KW"/>
</dbReference>
<dbReference type="PANTHER" id="PTHR30040:SF2">
    <property type="entry name" value="FAD:PROTEIN FMN TRANSFERASE"/>
    <property type="match status" value="1"/>
</dbReference>
<evidence type="ECO:0000256" key="4">
    <source>
        <dbReference type="ARBA" id="ARBA00022630"/>
    </source>
</evidence>
<evidence type="ECO:0000256" key="3">
    <source>
        <dbReference type="ARBA" id="ARBA00016337"/>
    </source>
</evidence>
<comment type="cofactor">
    <cofactor evidence="1">
        <name>Mg(2+)</name>
        <dbReference type="ChEBI" id="CHEBI:18420"/>
    </cofactor>
</comment>
<dbReference type="Pfam" id="PF02424">
    <property type="entry name" value="ApbE"/>
    <property type="match status" value="1"/>
</dbReference>
<proteinExistence type="predicted"/>
<dbReference type="AlphaFoldDB" id="A4GJ07"/>
<keyword evidence="8" id="KW-0460">Magnesium</keyword>
<sequence>MFVSGCGKPESLVYRRPQFFMGTLAEIAIFEKDENKAELAIQNIFNEIQRLEGLMSTHIPGSEVYSINQTVGVQSLPVSPKVFEVIE</sequence>
<keyword evidence="7" id="KW-0274">FAD</keyword>
<keyword evidence="11" id="KW-0449">Lipoprotein</keyword>
<evidence type="ECO:0000256" key="7">
    <source>
        <dbReference type="ARBA" id="ARBA00022827"/>
    </source>
</evidence>
<organism evidence="11">
    <name type="scientific">uncultured marine Nitrospinaceae bacterium</name>
    <dbReference type="NCBI Taxonomy" id="482920"/>
    <lineage>
        <taxon>Bacteria</taxon>
        <taxon>Pseudomonadati</taxon>
        <taxon>Nitrospinota/Tectimicrobiota group</taxon>
        <taxon>Nitrospinota</taxon>
        <taxon>Nitrospinia</taxon>
        <taxon>Nitrospinales</taxon>
        <taxon>Nitrospinaceae</taxon>
        <taxon>environmental samples</taxon>
    </lineage>
</organism>
<dbReference type="InterPro" id="IPR024932">
    <property type="entry name" value="ApbE"/>
</dbReference>
<evidence type="ECO:0000256" key="2">
    <source>
        <dbReference type="ARBA" id="ARBA00011955"/>
    </source>
</evidence>
<dbReference type="EMBL" id="EF106972">
    <property type="protein sequence ID" value="ABK80600.1"/>
    <property type="molecule type" value="Genomic_DNA"/>
</dbReference>
<reference evidence="11" key="1">
    <citation type="journal article" date="2007" name="Environ. Microbiol.">
        <title>Quantitative distribution of presumptive archaeal and bacterial nitrifiers in Monterey Bay and the North Pacific Subtropical Gyre.</title>
        <authorList>
            <person name="Mincer T.J."/>
            <person name="Church M.J."/>
            <person name="Taylor L.T."/>
            <person name="Preston C."/>
            <person name="Karl D.M."/>
            <person name="Delong E.F."/>
        </authorList>
    </citation>
    <scope>NUCLEOTIDE SEQUENCE</scope>
</reference>
<keyword evidence="5" id="KW-0808">Transferase</keyword>
<evidence type="ECO:0000256" key="6">
    <source>
        <dbReference type="ARBA" id="ARBA00022723"/>
    </source>
</evidence>
<dbReference type="SUPFAM" id="SSF143631">
    <property type="entry name" value="ApbE-like"/>
    <property type="match status" value="1"/>
</dbReference>
<name>A4GJ07_9BACT</name>
<dbReference type="EC" id="2.7.1.180" evidence="2"/>
<keyword evidence="4" id="KW-0285">Flavoprotein</keyword>
<evidence type="ECO:0000256" key="8">
    <source>
        <dbReference type="ARBA" id="ARBA00022842"/>
    </source>
</evidence>
<protein>
    <recommendedName>
        <fullName evidence="3">FAD:protein FMN transferase</fullName>
        <ecNumber evidence="2">2.7.1.180</ecNumber>
    </recommendedName>
    <alternativeName>
        <fullName evidence="9">Flavin transferase</fullName>
    </alternativeName>
</protein>
<comment type="catalytic activity">
    <reaction evidence="10">
        <text>L-threonyl-[protein] + FAD = FMN-L-threonyl-[protein] + AMP + H(+)</text>
        <dbReference type="Rhea" id="RHEA:36847"/>
        <dbReference type="Rhea" id="RHEA-COMP:11060"/>
        <dbReference type="Rhea" id="RHEA-COMP:11061"/>
        <dbReference type="ChEBI" id="CHEBI:15378"/>
        <dbReference type="ChEBI" id="CHEBI:30013"/>
        <dbReference type="ChEBI" id="CHEBI:57692"/>
        <dbReference type="ChEBI" id="CHEBI:74257"/>
        <dbReference type="ChEBI" id="CHEBI:456215"/>
        <dbReference type="EC" id="2.7.1.180"/>
    </reaction>
</comment>
<dbReference type="GO" id="GO:0046872">
    <property type="term" value="F:metal ion binding"/>
    <property type="evidence" value="ECO:0007669"/>
    <property type="project" value="UniProtKB-KW"/>
</dbReference>